<dbReference type="PANTHER" id="PTHR30600:SF9">
    <property type="entry name" value="BLR7738 PROTEIN"/>
    <property type="match status" value="1"/>
</dbReference>
<dbReference type="Gene3D" id="1.10.760.10">
    <property type="entry name" value="Cytochrome c-like domain"/>
    <property type="match status" value="2"/>
</dbReference>
<keyword evidence="7" id="KW-0575">Peroxidase</keyword>
<keyword evidence="5" id="KW-0732">Signal</keyword>
<dbReference type="STRING" id="1760988.SAMN02949497_0758"/>
<dbReference type="GO" id="GO:0020037">
    <property type="term" value="F:heme binding"/>
    <property type="evidence" value="ECO:0007669"/>
    <property type="project" value="InterPro"/>
</dbReference>
<feature type="domain" description="Cytochrome c" evidence="6">
    <location>
        <begin position="291"/>
        <end position="448"/>
    </location>
</feature>
<reference evidence="7 8" key="1">
    <citation type="submission" date="2016-12" db="EMBL/GenBank/DDBJ databases">
        <authorList>
            <person name="Song W.-J."/>
            <person name="Kurnit D.M."/>
        </authorList>
    </citation>
    <scope>NUCLEOTIDE SEQUENCE [LARGE SCALE GENOMIC DNA]</scope>
    <source>
        <strain evidence="7 8">175</strain>
    </source>
</reference>
<dbReference type="SUPFAM" id="SSF46626">
    <property type="entry name" value="Cytochrome c"/>
    <property type="match status" value="1"/>
</dbReference>
<feature type="chain" id="PRO_5012011967" evidence="5">
    <location>
        <begin position="20"/>
        <end position="448"/>
    </location>
</feature>
<feature type="signal peptide" evidence="5">
    <location>
        <begin position="1"/>
        <end position="19"/>
    </location>
</feature>
<dbReference type="PROSITE" id="PS51007">
    <property type="entry name" value="CYTC"/>
    <property type="match status" value="1"/>
</dbReference>
<dbReference type="InterPro" id="IPR009056">
    <property type="entry name" value="Cyt_c-like_dom"/>
</dbReference>
<organism evidence="7 8">
    <name type="scientific">Methylomagnum ishizawai</name>
    <dbReference type="NCBI Taxonomy" id="1760988"/>
    <lineage>
        <taxon>Bacteria</taxon>
        <taxon>Pseudomonadati</taxon>
        <taxon>Pseudomonadota</taxon>
        <taxon>Gammaproteobacteria</taxon>
        <taxon>Methylococcales</taxon>
        <taxon>Methylococcaceae</taxon>
        <taxon>Methylomagnum</taxon>
    </lineage>
</organism>
<evidence type="ECO:0000256" key="3">
    <source>
        <dbReference type="ARBA" id="ARBA00023004"/>
    </source>
</evidence>
<accession>A0A1Y6CT34</accession>
<gene>
    <name evidence="7" type="ORF">SAMN02949497_0758</name>
</gene>
<keyword evidence="8" id="KW-1185">Reference proteome</keyword>
<evidence type="ECO:0000256" key="4">
    <source>
        <dbReference type="PROSITE-ProRule" id="PRU00433"/>
    </source>
</evidence>
<evidence type="ECO:0000256" key="2">
    <source>
        <dbReference type="ARBA" id="ARBA00022723"/>
    </source>
</evidence>
<dbReference type="PANTHER" id="PTHR30600">
    <property type="entry name" value="CYTOCHROME C PEROXIDASE-RELATED"/>
    <property type="match status" value="1"/>
</dbReference>
<dbReference type="InterPro" id="IPR036909">
    <property type="entry name" value="Cyt_c-like_dom_sf"/>
</dbReference>
<keyword evidence="1 4" id="KW-0349">Heme</keyword>
<keyword evidence="7" id="KW-0560">Oxidoreductase</keyword>
<dbReference type="AlphaFoldDB" id="A0A1Y6CT34"/>
<dbReference type="GO" id="GO:0046872">
    <property type="term" value="F:metal ion binding"/>
    <property type="evidence" value="ECO:0007669"/>
    <property type="project" value="UniProtKB-KW"/>
</dbReference>
<evidence type="ECO:0000259" key="6">
    <source>
        <dbReference type="PROSITE" id="PS51007"/>
    </source>
</evidence>
<sequence length="448" mass="48191">MTAIRFLPALVLASHTALALDNDTPLPNATGAVATHNTLGVIDADNPFFQVLGSNGRSCDTCHKPENGWSITPAALKQRFDASQGTDPIFRTHDGANRPDAKVKTLKDRQSAYSLLLNKGLIRFGLAFPAQAEFQLAAVSDPYDYLTPVSTELSLYRRPLPATNLKFLNAVMWDGRETVDGKPIAFDLRNQANTATTGHAQSSPLPMAQRRAIVAFETRLFTAQVEDFQAGALTPAPLKGGPIPLSKQRFYPGINAFGGDSRSGAAFDPTVFTLFNAWNKLIDTDPTDIRAAIARGQKLFNTRTFVISGVAGLNDSPDFGSPATLVGTCSTCHNVPNVGGDSGVHYMDTGVADAANRSGDLPLYTLRNKTTGATLATTDPGRAMLTGLWADIGRFKVPGLRGLAARAPYFHNGMAPALGNVLDFYDGRFHLGLDNRERLDLILFLRSL</sequence>
<keyword evidence="3 4" id="KW-0408">Iron</keyword>
<dbReference type="OrthoDB" id="9805202at2"/>
<dbReference type="EMBL" id="FXAM01000001">
    <property type="protein sequence ID" value="SMF93476.1"/>
    <property type="molecule type" value="Genomic_DNA"/>
</dbReference>
<proteinExistence type="predicted"/>
<dbReference type="InterPro" id="IPR051395">
    <property type="entry name" value="Cytochrome_c_Peroxidase/MauG"/>
</dbReference>
<keyword evidence="2 4" id="KW-0479">Metal-binding</keyword>
<name>A0A1Y6CT34_9GAMM</name>
<dbReference type="GO" id="GO:0009055">
    <property type="term" value="F:electron transfer activity"/>
    <property type="evidence" value="ECO:0007669"/>
    <property type="project" value="InterPro"/>
</dbReference>
<dbReference type="GO" id="GO:0004130">
    <property type="term" value="F:cytochrome-c peroxidase activity"/>
    <property type="evidence" value="ECO:0007669"/>
    <property type="project" value="TreeGrafter"/>
</dbReference>
<dbReference type="RefSeq" id="WP_085210086.1">
    <property type="nucleotide sequence ID" value="NZ_FXAM01000001.1"/>
</dbReference>
<protein>
    <submittedName>
        <fullName evidence="7">Di-haem cytochrome c peroxidase</fullName>
    </submittedName>
</protein>
<evidence type="ECO:0000313" key="7">
    <source>
        <dbReference type="EMBL" id="SMF93476.1"/>
    </source>
</evidence>
<evidence type="ECO:0000313" key="8">
    <source>
        <dbReference type="Proteomes" id="UP000192923"/>
    </source>
</evidence>
<evidence type="ECO:0000256" key="5">
    <source>
        <dbReference type="SAM" id="SignalP"/>
    </source>
</evidence>
<dbReference type="Proteomes" id="UP000192923">
    <property type="component" value="Unassembled WGS sequence"/>
</dbReference>
<evidence type="ECO:0000256" key="1">
    <source>
        <dbReference type="ARBA" id="ARBA00022617"/>
    </source>
</evidence>